<evidence type="ECO:0000313" key="3">
    <source>
        <dbReference type="Proteomes" id="UP001057134"/>
    </source>
</evidence>
<evidence type="ECO:0000259" key="1">
    <source>
        <dbReference type="Pfam" id="PF20247"/>
    </source>
</evidence>
<dbReference type="Proteomes" id="UP001057134">
    <property type="component" value="Chromosome"/>
</dbReference>
<proteinExistence type="predicted"/>
<dbReference type="RefSeq" id="WP_249861063.1">
    <property type="nucleotide sequence ID" value="NZ_CP027059.1"/>
</dbReference>
<reference evidence="2" key="2">
    <citation type="journal article" date="2021" name="J Anim Sci Technol">
        <title>Complete genome sequence of Paenibacillus konkukensis sp. nov. SK3146 as a potential probiotic strain.</title>
        <authorList>
            <person name="Jung H.I."/>
            <person name="Park S."/>
            <person name="Niu K.M."/>
            <person name="Lee S.W."/>
            <person name="Kothari D."/>
            <person name="Yi K.J."/>
            <person name="Kim S.K."/>
        </authorList>
    </citation>
    <scope>NUCLEOTIDE SEQUENCE</scope>
    <source>
        <strain evidence="2">SK3146</strain>
    </source>
</reference>
<reference evidence="2" key="1">
    <citation type="submission" date="2018-02" db="EMBL/GenBank/DDBJ databases">
        <authorList>
            <person name="Kim S.-K."/>
            <person name="Jung H.-I."/>
            <person name="Lee S.-W."/>
        </authorList>
    </citation>
    <scope>NUCLEOTIDE SEQUENCE</scope>
    <source>
        <strain evidence="2">SK3146</strain>
    </source>
</reference>
<dbReference type="CDD" id="cd21173">
    <property type="entry name" value="NucC-like"/>
    <property type="match status" value="1"/>
</dbReference>
<feature type="domain" description="DUF6602" evidence="1">
    <location>
        <begin position="32"/>
        <end position="130"/>
    </location>
</feature>
<dbReference type="Pfam" id="PF20247">
    <property type="entry name" value="DUF6602"/>
    <property type="match status" value="1"/>
</dbReference>
<sequence>MSESNKKDVFQKILQNYSHMNKMMVEELELASSHGGVTGHYREAMWMKFFRSMIPKKYSLAQGVILIDSNRNVSKEVDIAVYDEAYTPYVYQYNTLKFIPIEAVAVVIECKSKSYDLSQLKAWADEINNLTPKASGIARMATGYVSGLTNDYQAKTSPIKIFVCLKSVKEERTIDDTAEQLNAFDFIIQQHEEQFDLRTNNERQTLDWWGRKLNGTLDKEDQRTGKEREGLKLYNRTDDEQKIKSRAPSFPELTIDETTLLQNTLADLKVEGYPLLTLNLQLNQLLMLINNPMLFPHFAYARAFNKKV</sequence>
<keyword evidence="3" id="KW-1185">Reference proteome</keyword>
<name>A0ABY4RS81_9BACL</name>
<organism evidence="2 3">
    <name type="scientific">Paenibacillus konkukensis</name>
    <dbReference type="NCBI Taxonomy" id="2020716"/>
    <lineage>
        <taxon>Bacteria</taxon>
        <taxon>Bacillati</taxon>
        <taxon>Bacillota</taxon>
        <taxon>Bacilli</taxon>
        <taxon>Bacillales</taxon>
        <taxon>Paenibacillaceae</taxon>
        <taxon>Paenibacillus</taxon>
    </lineage>
</organism>
<dbReference type="EMBL" id="CP027059">
    <property type="protein sequence ID" value="UQZ85431.1"/>
    <property type="molecule type" value="Genomic_DNA"/>
</dbReference>
<gene>
    <name evidence="2" type="ORF">SK3146_04720</name>
</gene>
<accession>A0ABY4RS81</accession>
<protein>
    <recommendedName>
        <fullName evidence="1">DUF6602 domain-containing protein</fullName>
    </recommendedName>
</protein>
<evidence type="ECO:0000313" key="2">
    <source>
        <dbReference type="EMBL" id="UQZ85431.1"/>
    </source>
</evidence>
<dbReference type="InterPro" id="IPR046537">
    <property type="entry name" value="DUF6602"/>
</dbReference>